<reference evidence="3 4" key="2">
    <citation type="journal article" date="2015" name="MBio">
        <title>Genome-Resolved Metagenomic Analysis Reveals Roles for Candidate Phyla and Other Microbial Community Members in Biogeochemical Transformations in Oil Reservoirs.</title>
        <authorList>
            <person name="Hu P."/>
            <person name="Tom L."/>
            <person name="Singh A."/>
            <person name="Thomas B.C."/>
            <person name="Baker B.J."/>
            <person name="Piceno Y.M."/>
            <person name="Andersen G.L."/>
            <person name="Banfield J.F."/>
        </authorList>
    </citation>
    <scope>NUCLEOTIDE SEQUENCE [LARGE SCALE GENOMIC DNA]</scope>
    <source>
        <strain evidence="1">57_489</strain>
    </source>
</reference>
<evidence type="ECO:0000313" key="2">
    <source>
        <dbReference type="EMBL" id="KUK96518.1"/>
    </source>
</evidence>
<protein>
    <submittedName>
        <fullName evidence="1">Uncharacterized protein</fullName>
    </submittedName>
</protein>
<reference evidence="2" key="1">
    <citation type="journal article" date="2015" name="MBio">
        <title>Genome-resolved metagenomic analysis reveals roles for candidate phyla and other microbial community members in biogeochemical transformations in oil reservoirs.</title>
        <authorList>
            <person name="Hu P."/>
            <person name="Tom L."/>
            <person name="Singh A."/>
            <person name="Thomas B.C."/>
            <person name="Baker B.J."/>
            <person name="Piceno Y.M."/>
            <person name="Andersen G.L."/>
            <person name="Banfield J.F."/>
        </authorList>
    </citation>
    <scope>NUCLEOTIDE SEQUENCE [LARGE SCALE GENOMIC DNA]</scope>
    <source>
        <strain evidence="2">56_747</strain>
    </source>
</reference>
<dbReference type="AlphaFoldDB" id="A0A117LGA0"/>
<dbReference type="EMBL" id="LGFT01000001">
    <property type="protein sequence ID" value="KUK45578.1"/>
    <property type="molecule type" value="Genomic_DNA"/>
</dbReference>
<evidence type="ECO:0000313" key="4">
    <source>
        <dbReference type="Proteomes" id="UP000057043"/>
    </source>
</evidence>
<dbReference type="Proteomes" id="UP000053961">
    <property type="component" value="Unassembled WGS sequence"/>
</dbReference>
<evidence type="ECO:0000313" key="3">
    <source>
        <dbReference type="Proteomes" id="UP000053961"/>
    </source>
</evidence>
<dbReference type="PATRIC" id="fig|301375.7.peg.2439"/>
<dbReference type="EMBL" id="LGHB01000012">
    <property type="protein sequence ID" value="KUK96518.1"/>
    <property type="molecule type" value="Genomic_DNA"/>
</dbReference>
<sequence>MKRGWIIVLIVGIAFIAPCAGQTDLWRFNSPMDFTSGPVVNVNIFKIWTINSSMQFTPTLSPGIAEGINKTRFICNIV</sequence>
<dbReference type="Proteomes" id="UP000057043">
    <property type="component" value="Unassembled WGS sequence"/>
</dbReference>
<gene>
    <name evidence="1" type="ORF">XD72_0052</name>
    <name evidence="2" type="ORF">XE07_1085</name>
</gene>
<organism evidence="1 4">
    <name type="scientific">Methanothrix harundinacea</name>
    <dbReference type="NCBI Taxonomy" id="301375"/>
    <lineage>
        <taxon>Archaea</taxon>
        <taxon>Methanobacteriati</taxon>
        <taxon>Methanobacteriota</taxon>
        <taxon>Stenosarchaea group</taxon>
        <taxon>Methanomicrobia</taxon>
        <taxon>Methanotrichales</taxon>
        <taxon>Methanotrichaceae</taxon>
        <taxon>Methanothrix</taxon>
    </lineage>
</organism>
<accession>A0A117LGA0</accession>
<name>A0A117LGA0_9EURY</name>
<proteinExistence type="predicted"/>
<comment type="caution">
    <text evidence="1">The sequence shown here is derived from an EMBL/GenBank/DDBJ whole genome shotgun (WGS) entry which is preliminary data.</text>
</comment>
<evidence type="ECO:0000313" key="1">
    <source>
        <dbReference type="EMBL" id="KUK45578.1"/>
    </source>
</evidence>